<reference evidence="4" key="2">
    <citation type="submission" date="2017-04" db="EMBL/GenBank/DDBJ databases">
        <title>Function of individual gut microbiota members based on whole genome sequencing of pure cultures obtained from chicken caecum.</title>
        <authorList>
            <person name="Medvecky M."/>
            <person name="Cejkova D."/>
            <person name="Polansky O."/>
            <person name="Karasova D."/>
            <person name="Kubasova T."/>
            <person name="Cizek A."/>
            <person name="Rychlik I."/>
        </authorList>
    </citation>
    <scope>NUCLEOTIDE SEQUENCE [LARGE SCALE GENOMIC DNA]</scope>
    <source>
        <strain evidence="4">An175</strain>
    </source>
</reference>
<name>A0A174T2Y7_9FIRM</name>
<sequence length="212" mass="24900">MKLSDLELRELIPIFMREDETVGALSTVVNEYTRRVSRELPLLHKWEQIDNMDNRQLDELAWELNVLWYSPDAPVETKRRLIKKSDMVYARLGTKWAVEEVISAYLGRASVQEFWEYDGRPHYFRIVVDNYDFSNLDVKKFLAVLELVKRKSQWLEAVRNRLHRWSKLRAAGCPVIGVKLLTHPYIAPDLQSRGNTYISSYGAIGIKLKSWE</sequence>
<reference evidence="1 3" key="1">
    <citation type="submission" date="2015-09" db="EMBL/GenBank/DDBJ databases">
        <authorList>
            <consortium name="Pathogen Informatics"/>
        </authorList>
    </citation>
    <scope>NUCLEOTIDE SEQUENCE [LARGE SCALE GENOMIC DNA]</scope>
    <source>
        <strain evidence="1 3">2789STDY5834939</strain>
    </source>
</reference>
<dbReference type="Proteomes" id="UP000196386">
    <property type="component" value="Unassembled WGS sequence"/>
</dbReference>
<gene>
    <name evidence="2" type="ORF">B5F11_18935</name>
    <name evidence="1" type="ORF">ERS852551_02874</name>
</gene>
<dbReference type="OrthoDB" id="90759at2"/>
<dbReference type="Pfam" id="PF09684">
    <property type="entry name" value="Tail_P2_I"/>
    <property type="match status" value="1"/>
</dbReference>
<proteinExistence type="predicted"/>
<dbReference type="Proteomes" id="UP000095765">
    <property type="component" value="Unassembled WGS sequence"/>
</dbReference>
<dbReference type="AlphaFoldDB" id="A0A174T2Y7"/>
<accession>A0A174T2Y7</accession>
<dbReference type="NCBIfam" id="TIGR01634">
    <property type="entry name" value="tail_P2_I"/>
    <property type="match status" value="1"/>
</dbReference>
<dbReference type="RefSeq" id="WP_055245756.1">
    <property type="nucleotide sequence ID" value="NZ_CZBE01000022.1"/>
</dbReference>
<evidence type="ECO:0000313" key="1">
    <source>
        <dbReference type="EMBL" id="CUQ04162.1"/>
    </source>
</evidence>
<dbReference type="EMBL" id="CZBE01000022">
    <property type="protein sequence ID" value="CUQ04162.1"/>
    <property type="molecule type" value="Genomic_DNA"/>
</dbReference>
<evidence type="ECO:0000313" key="3">
    <source>
        <dbReference type="Proteomes" id="UP000095765"/>
    </source>
</evidence>
<reference evidence="2" key="3">
    <citation type="journal article" date="2018" name="BMC Genomics">
        <title>Whole genome sequencing and function prediction of 133 gut anaerobes isolated from chicken caecum in pure cultures.</title>
        <authorList>
            <person name="Medvecky M."/>
            <person name="Cejkova D."/>
            <person name="Polansky O."/>
            <person name="Karasova D."/>
            <person name="Kubasova T."/>
            <person name="Cizek A."/>
            <person name="Rychlik I."/>
        </authorList>
    </citation>
    <scope>NUCLEOTIDE SEQUENCE</scope>
    <source>
        <strain evidence="2">An175</strain>
    </source>
</reference>
<dbReference type="InterPro" id="IPR006521">
    <property type="entry name" value="Tail_protein_I"/>
</dbReference>
<protein>
    <submittedName>
        <fullName evidence="1">Bacteriophage P2-related tail formation protein</fullName>
    </submittedName>
    <submittedName>
        <fullName evidence="2">Phage tail protein I</fullName>
    </submittedName>
</protein>
<dbReference type="EMBL" id="NFKP01000037">
    <property type="protein sequence ID" value="OUP66970.1"/>
    <property type="molecule type" value="Genomic_DNA"/>
</dbReference>
<evidence type="ECO:0000313" key="2">
    <source>
        <dbReference type="EMBL" id="OUP66970.1"/>
    </source>
</evidence>
<evidence type="ECO:0000313" key="4">
    <source>
        <dbReference type="Proteomes" id="UP000196386"/>
    </source>
</evidence>
<organism evidence="1 3">
    <name type="scientific">Anaerotruncus colihominis</name>
    <dbReference type="NCBI Taxonomy" id="169435"/>
    <lineage>
        <taxon>Bacteria</taxon>
        <taxon>Bacillati</taxon>
        <taxon>Bacillota</taxon>
        <taxon>Clostridia</taxon>
        <taxon>Eubacteriales</taxon>
        <taxon>Oscillospiraceae</taxon>
        <taxon>Anaerotruncus</taxon>
    </lineage>
</organism>